<dbReference type="Pfam" id="PF01494">
    <property type="entry name" value="FAD_binding_3"/>
    <property type="match status" value="1"/>
</dbReference>
<dbReference type="RefSeq" id="WP_219530660.1">
    <property type="nucleotide sequence ID" value="NZ_JAHKRM010000009.1"/>
</dbReference>
<accession>A0ABW4G9Q1</accession>
<dbReference type="Proteomes" id="UP001597097">
    <property type="component" value="Unassembled WGS sequence"/>
</dbReference>
<keyword evidence="3" id="KW-1185">Reference proteome</keyword>
<proteinExistence type="predicted"/>
<feature type="domain" description="FAD-binding" evidence="1">
    <location>
        <begin position="10"/>
        <end position="166"/>
    </location>
</feature>
<dbReference type="PANTHER" id="PTHR46865">
    <property type="entry name" value="OXIDOREDUCTASE-RELATED"/>
    <property type="match status" value="1"/>
</dbReference>
<keyword evidence="2" id="KW-0560">Oxidoreductase</keyword>
<comment type="caution">
    <text evidence="2">The sequence shown here is derived from an EMBL/GenBank/DDBJ whole genome shotgun (WGS) entry which is preliminary data.</text>
</comment>
<name>A0ABW4G9Q1_9ACTN</name>
<dbReference type="GO" id="GO:0004497">
    <property type="term" value="F:monooxygenase activity"/>
    <property type="evidence" value="ECO:0007669"/>
    <property type="project" value="UniProtKB-KW"/>
</dbReference>
<protein>
    <submittedName>
        <fullName evidence="2">FAD-dependent monooxygenase</fullName>
    </submittedName>
</protein>
<keyword evidence="2" id="KW-0503">Monooxygenase</keyword>
<organism evidence="2 3">
    <name type="scientific">Nonomuraea guangzhouensis</name>
    <dbReference type="NCBI Taxonomy" id="1291555"/>
    <lineage>
        <taxon>Bacteria</taxon>
        <taxon>Bacillati</taxon>
        <taxon>Actinomycetota</taxon>
        <taxon>Actinomycetes</taxon>
        <taxon>Streptosporangiales</taxon>
        <taxon>Streptosporangiaceae</taxon>
        <taxon>Nonomuraea</taxon>
    </lineage>
</organism>
<dbReference type="InterPro" id="IPR051704">
    <property type="entry name" value="FAD_aromatic-hydroxylase"/>
</dbReference>
<dbReference type="InterPro" id="IPR002938">
    <property type="entry name" value="FAD-bd"/>
</dbReference>
<sequence length="417" mass="44645">MTSTPTGGRALVVGLGIAGIATALRLRQIGWEPVLVERAPARRTGGYFIMLFGTGVASARRLGVLDAIGDRGGPEAVTYNVSRAGRRRPGISPAGIGGPVGPRALLRGDVEQGLFSALPDDVEIRYSTVPTRITQNDSGVEVTLNDKVTERFDLVVGADGMRSTVRGLAFGPGPYLHPLKYMIGATVLDRPIDGFGPAEGLTLAEPGRSAWAFPFTDHAPSLLFSYRTNDVDAEFARPPVDSIRAAFGPRPAGAILENLFTRYEQATDALFDSVQQVKMPSWHQGRVVLIGDAAWCLTLYSGMGASTGIAGAELLGTMLQRYDVPGALRAWEEQMRPFIEGQQAAALTERLIFTPHNRKEQLLRAGMMRLMSSPIIRKAMGKVMGGAPIGGKGMQAKNVDIALINDAVLPITRKNSP</sequence>
<evidence type="ECO:0000313" key="2">
    <source>
        <dbReference type="EMBL" id="MFD1538781.1"/>
    </source>
</evidence>
<dbReference type="PANTHER" id="PTHR46865:SF8">
    <property type="entry name" value="POSSIBLE OXIDOREDUCTASE"/>
    <property type="match status" value="1"/>
</dbReference>
<evidence type="ECO:0000313" key="3">
    <source>
        <dbReference type="Proteomes" id="UP001597097"/>
    </source>
</evidence>
<evidence type="ECO:0000259" key="1">
    <source>
        <dbReference type="Pfam" id="PF01494"/>
    </source>
</evidence>
<gene>
    <name evidence="2" type="ORF">ACFSJ0_17120</name>
</gene>
<dbReference type="EMBL" id="JBHUCM010000014">
    <property type="protein sequence ID" value="MFD1538781.1"/>
    <property type="molecule type" value="Genomic_DNA"/>
</dbReference>
<reference evidence="3" key="1">
    <citation type="journal article" date="2019" name="Int. J. Syst. Evol. Microbiol.">
        <title>The Global Catalogue of Microorganisms (GCM) 10K type strain sequencing project: providing services to taxonomists for standard genome sequencing and annotation.</title>
        <authorList>
            <consortium name="The Broad Institute Genomics Platform"/>
            <consortium name="The Broad Institute Genome Sequencing Center for Infectious Disease"/>
            <person name="Wu L."/>
            <person name="Ma J."/>
        </authorList>
    </citation>
    <scope>NUCLEOTIDE SEQUENCE [LARGE SCALE GENOMIC DNA]</scope>
    <source>
        <strain evidence="3">CGMCC 1.15399</strain>
    </source>
</reference>